<feature type="compositionally biased region" description="Basic and acidic residues" evidence="1">
    <location>
        <begin position="37"/>
        <end position="52"/>
    </location>
</feature>
<comment type="caution">
    <text evidence="2">The sequence shown here is derived from an EMBL/GenBank/DDBJ whole genome shotgun (WGS) entry which is preliminary data.</text>
</comment>
<feature type="compositionally biased region" description="Basic and acidic residues" evidence="1">
    <location>
        <begin position="182"/>
        <end position="191"/>
    </location>
</feature>
<evidence type="ECO:0000313" key="2">
    <source>
        <dbReference type="EMBL" id="KAJ7205047.1"/>
    </source>
</evidence>
<sequence length="191" mass="21710">MGLQKKTKTKTESENLRRTHTALSRILLVRAATQTDGSHEPARERCTRRSSREQPQYRGTAVRRVRSMERRQRRAGIHARPPRIRSAQRCESMAQRPHTVHVWQDEDAADGHNAASWRVSTLGEQAGRRGVLTQAQYWIILPMANHGKSCQKYNAGVAKAGGLGRNHELRNAGARARKEHRGRAEDKDVKR</sequence>
<name>A0AAD6YC46_9AGAR</name>
<evidence type="ECO:0000256" key="1">
    <source>
        <dbReference type="SAM" id="MobiDB-lite"/>
    </source>
</evidence>
<feature type="compositionally biased region" description="Basic residues" evidence="1">
    <location>
        <begin position="61"/>
        <end position="83"/>
    </location>
</feature>
<feature type="region of interest" description="Disordered" evidence="1">
    <location>
        <begin position="166"/>
        <end position="191"/>
    </location>
</feature>
<dbReference type="EMBL" id="JARJCW010000045">
    <property type="protein sequence ID" value="KAJ7205047.1"/>
    <property type="molecule type" value="Genomic_DNA"/>
</dbReference>
<organism evidence="2 3">
    <name type="scientific">Mycena pura</name>
    <dbReference type="NCBI Taxonomy" id="153505"/>
    <lineage>
        <taxon>Eukaryota</taxon>
        <taxon>Fungi</taxon>
        <taxon>Dikarya</taxon>
        <taxon>Basidiomycota</taxon>
        <taxon>Agaricomycotina</taxon>
        <taxon>Agaricomycetes</taxon>
        <taxon>Agaricomycetidae</taxon>
        <taxon>Agaricales</taxon>
        <taxon>Marasmiineae</taxon>
        <taxon>Mycenaceae</taxon>
        <taxon>Mycena</taxon>
    </lineage>
</organism>
<evidence type="ECO:0000313" key="3">
    <source>
        <dbReference type="Proteomes" id="UP001219525"/>
    </source>
</evidence>
<dbReference type="AlphaFoldDB" id="A0AAD6YC46"/>
<dbReference type="Proteomes" id="UP001219525">
    <property type="component" value="Unassembled WGS sequence"/>
</dbReference>
<gene>
    <name evidence="2" type="ORF">GGX14DRAFT_645664</name>
</gene>
<accession>A0AAD6YC46</accession>
<feature type="region of interest" description="Disordered" evidence="1">
    <location>
        <begin position="33"/>
        <end position="90"/>
    </location>
</feature>
<protein>
    <submittedName>
        <fullName evidence="2">Uncharacterized protein</fullName>
    </submittedName>
</protein>
<keyword evidence="3" id="KW-1185">Reference proteome</keyword>
<reference evidence="2" key="1">
    <citation type="submission" date="2023-03" db="EMBL/GenBank/DDBJ databases">
        <title>Massive genome expansion in bonnet fungi (Mycena s.s.) driven by repeated elements and novel gene families across ecological guilds.</title>
        <authorList>
            <consortium name="Lawrence Berkeley National Laboratory"/>
            <person name="Harder C.B."/>
            <person name="Miyauchi S."/>
            <person name="Viragh M."/>
            <person name="Kuo A."/>
            <person name="Thoen E."/>
            <person name="Andreopoulos B."/>
            <person name="Lu D."/>
            <person name="Skrede I."/>
            <person name="Drula E."/>
            <person name="Henrissat B."/>
            <person name="Morin E."/>
            <person name="Kohler A."/>
            <person name="Barry K."/>
            <person name="LaButti K."/>
            <person name="Morin E."/>
            <person name="Salamov A."/>
            <person name="Lipzen A."/>
            <person name="Mereny Z."/>
            <person name="Hegedus B."/>
            <person name="Baldrian P."/>
            <person name="Stursova M."/>
            <person name="Weitz H."/>
            <person name="Taylor A."/>
            <person name="Grigoriev I.V."/>
            <person name="Nagy L.G."/>
            <person name="Martin F."/>
            <person name="Kauserud H."/>
        </authorList>
    </citation>
    <scope>NUCLEOTIDE SEQUENCE</scope>
    <source>
        <strain evidence="2">9144</strain>
    </source>
</reference>
<proteinExistence type="predicted"/>